<dbReference type="PANTHER" id="PTHR22929">
    <property type="entry name" value="RNA POLYMERASE III TRANSCRIPTION INITIATION FACTOR B"/>
    <property type="match status" value="1"/>
</dbReference>
<dbReference type="Pfam" id="PF15963">
    <property type="entry name" value="Myb_DNA-bind_7"/>
    <property type="match status" value="1"/>
</dbReference>
<dbReference type="SUPFAM" id="SSF46689">
    <property type="entry name" value="Homeodomain-like"/>
    <property type="match status" value="1"/>
</dbReference>
<name>A0A9W6WFN0_9STRA</name>
<dbReference type="InterPro" id="IPR009057">
    <property type="entry name" value="Homeodomain-like_sf"/>
</dbReference>
<evidence type="ECO:0000313" key="4">
    <source>
        <dbReference type="Proteomes" id="UP001165083"/>
    </source>
</evidence>
<feature type="region of interest" description="Disordered" evidence="1">
    <location>
        <begin position="136"/>
        <end position="170"/>
    </location>
</feature>
<comment type="caution">
    <text evidence="3">The sequence shown here is derived from an EMBL/GenBank/DDBJ whole genome shotgun (WGS) entry which is preliminary data.</text>
</comment>
<feature type="region of interest" description="Disordered" evidence="1">
    <location>
        <begin position="200"/>
        <end position="404"/>
    </location>
</feature>
<feature type="region of interest" description="Disordered" evidence="1">
    <location>
        <begin position="425"/>
        <end position="466"/>
    </location>
</feature>
<dbReference type="GO" id="GO:0001156">
    <property type="term" value="F:TFIIIC-class transcription factor complex binding"/>
    <property type="evidence" value="ECO:0007669"/>
    <property type="project" value="TreeGrafter"/>
</dbReference>
<dbReference type="Proteomes" id="UP001165083">
    <property type="component" value="Unassembled WGS sequence"/>
</dbReference>
<dbReference type="CDD" id="cd00167">
    <property type="entry name" value="SANT"/>
    <property type="match status" value="1"/>
</dbReference>
<feature type="region of interest" description="Disordered" evidence="1">
    <location>
        <begin position="591"/>
        <end position="624"/>
    </location>
</feature>
<feature type="compositionally biased region" description="Basic residues" evidence="1">
    <location>
        <begin position="328"/>
        <end position="341"/>
    </location>
</feature>
<feature type="compositionally biased region" description="Polar residues" evidence="1">
    <location>
        <begin position="344"/>
        <end position="360"/>
    </location>
</feature>
<gene>
    <name evidence="3" type="ORF">Plil01_000152600</name>
</gene>
<accession>A0A9W6WFN0</accession>
<dbReference type="SMART" id="SM00717">
    <property type="entry name" value="SANT"/>
    <property type="match status" value="1"/>
</dbReference>
<dbReference type="GO" id="GO:0070898">
    <property type="term" value="P:RNA polymerase III preinitiation complex assembly"/>
    <property type="evidence" value="ECO:0007669"/>
    <property type="project" value="TreeGrafter"/>
</dbReference>
<feature type="domain" description="Myb-like" evidence="2">
    <location>
        <begin position="619"/>
        <end position="667"/>
    </location>
</feature>
<feature type="compositionally biased region" description="Acidic residues" evidence="1">
    <location>
        <begin position="385"/>
        <end position="404"/>
    </location>
</feature>
<evidence type="ECO:0000256" key="1">
    <source>
        <dbReference type="SAM" id="MobiDB-lite"/>
    </source>
</evidence>
<dbReference type="PANTHER" id="PTHR22929:SF0">
    <property type="entry name" value="TRANSCRIPTION FACTOR TFIIIB COMPONENT B'' HOMOLOG"/>
    <property type="match status" value="1"/>
</dbReference>
<evidence type="ECO:0000313" key="3">
    <source>
        <dbReference type="EMBL" id="GMF10752.1"/>
    </source>
</evidence>
<protein>
    <submittedName>
        <fullName evidence="3">Unnamed protein product</fullName>
    </submittedName>
</protein>
<evidence type="ECO:0000259" key="2">
    <source>
        <dbReference type="SMART" id="SM00717"/>
    </source>
</evidence>
<feature type="compositionally biased region" description="Polar residues" evidence="1">
    <location>
        <begin position="237"/>
        <end position="247"/>
    </location>
</feature>
<keyword evidence="4" id="KW-1185">Reference proteome</keyword>
<dbReference type="InterPro" id="IPR039467">
    <property type="entry name" value="TFIIIB_B''_Myb"/>
</dbReference>
<feature type="compositionally biased region" description="Basic residues" evidence="1">
    <location>
        <begin position="361"/>
        <end position="371"/>
    </location>
</feature>
<feature type="compositionally biased region" description="Low complexity" evidence="1">
    <location>
        <begin position="316"/>
        <end position="327"/>
    </location>
</feature>
<dbReference type="GO" id="GO:0000126">
    <property type="term" value="C:transcription factor TFIIIB complex"/>
    <property type="evidence" value="ECO:0007669"/>
    <property type="project" value="TreeGrafter"/>
</dbReference>
<dbReference type="EMBL" id="BSXW01000053">
    <property type="protein sequence ID" value="GMF10752.1"/>
    <property type="molecule type" value="Genomic_DNA"/>
</dbReference>
<dbReference type="AlphaFoldDB" id="A0A9W6WFN0"/>
<reference evidence="3" key="1">
    <citation type="submission" date="2023-04" db="EMBL/GenBank/DDBJ databases">
        <title>Phytophthora lilii NBRC 32176.</title>
        <authorList>
            <person name="Ichikawa N."/>
            <person name="Sato H."/>
            <person name="Tonouchi N."/>
        </authorList>
    </citation>
    <scope>NUCLEOTIDE SEQUENCE</scope>
    <source>
        <strain evidence="3">NBRC 32176</strain>
    </source>
</reference>
<feature type="compositionally biased region" description="Low complexity" evidence="1">
    <location>
        <begin position="145"/>
        <end position="158"/>
    </location>
</feature>
<proteinExistence type="predicted"/>
<dbReference type="OrthoDB" id="272624at2759"/>
<sequence>MKLMSGYLSTGIADEDEPRGARIDGKLALEGEIQRRKKTENLQCHFVPLCCHFLQTVKPAAAAEKTATPTAEEPAEETAPVAKAAGVKAAVAKLSSVAKSVVVNPGATTKPAAVAKPAVVAKPAAVVAGADNGTVASPAAQPRRSGGIAIGGSLSATSPSALLKSPGTRPVPTVRSPIVLPVQRRPERLAKITSAGPVYRASPVMHPRAGSIGNSPAMRPRGGSIGSSPAMRPRTGSIGSSPATAPQANPMKQRLLRKLDIKPHQSPRRSAMQLQQRTRRNQDGPASPLLLGGKSAPETDKEVPEVQLDAQQSRGATTTRATRARPAPAKKKQPVPVKRRKTSETTSVQTSASASPTPQRRSLRRKAKRAQVYRETDGSGSSGSEADDDQDEDVNPDDFDLPEDEMNVYVPARERATMWAKSLLTKGDGDEGEGNTEGETSQALVVREKKTPTRRKRSNSTSSSVASVVAGIGGGILPRSKMEELMKKEPSQMTMGELALTVPKGRRMKRHEREEAASDTPLLTGSAAEASSSLLNVNALNRVRSLSVSSESAAFAGSLVTPQVQIIDGQMVVMENTIKLGDELQRTADALGEGSVGGESGLPPRHSGARYNSSHPNGPGKRWGKEETKQFYYCLSQVGPNFSMMATLFPTRKRKELKSKFKYEEKNHAKLIEIALRASTAPLDTEMVDVISQMVDKEDQRKLEAQKKKRKPRSQLDLLRAGQEDDTASVVSSVVSSPMSTPVHTEEFVETLNDEDLFPPSRRNSFDFSG</sequence>
<feature type="region of interest" description="Disordered" evidence="1">
    <location>
        <begin position="702"/>
        <end position="770"/>
    </location>
</feature>
<dbReference type="InterPro" id="IPR001005">
    <property type="entry name" value="SANT/Myb"/>
</dbReference>
<organism evidence="3 4">
    <name type="scientific">Phytophthora lilii</name>
    <dbReference type="NCBI Taxonomy" id="2077276"/>
    <lineage>
        <taxon>Eukaryota</taxon>
        <taxon>Sar</taxon>
        <taxon>Stramenopiles</taxon>
        <taxon>Oomycota</taxon>
        <taxon>Peronosporomycetes</taxon>
        <taxon>Peronosporales</taxon>
        <taxon>Peronosporaceae</taxon>
        <taxon>Phytophthora</taxon>
    </lineage>
</organism>
<feature type="compositionally biased region" description="Acidic residues" evidence="1">
    <location>
        <begin position="748"/>
        <end position="757"/>
    </location>
</feature>